<name>A0A151RS33_CAJCA</name>
<keyword evidence="2" id="KW-1185">Reference proteome</keyword>
<sequence length="57" mass="6940">MRQERTVEDVYLAKWKNNNSDKSKKELLQKNIQNNNTQIFPPCTYCKKTNHPQQRCW</sequence>
<evidence type="ECO:0008006" key="3">
    <source>
        <dbReference type="Google" id="ProtNLM"/>
    </source>
</evidence>
<gene>
    <name evidence="1" type="ORF">KK1_033067</name>
</gene>
<organism evidence="1 2">
    <name type="scientific">Cajanus cajan</name>
    <name type="common">Pigeon pea</name>
    <name type="synonym">Cajanus indicus</name>
    <dbReference type="NCBI Taxonomy" id="3821"/>
    <lineage>
        <taxon>Eukaryota</taxon>
        <taxon>Viridiplantae</taxon>
        <taxon>Streptophyta</taxon>
        <taxon>Embryophyta</taxon>
        <taxon>Tracheophyta</taxon>
        <taxon>Spermatophyta</taxon>
        <taxon>Magnoliopsida</taxon>
        <taxon>eudicotyledons</taxon>
        <taxon>Gunneridae</taxon>
        <taxon>Pentapetalae</taxon>
        <taxon>rosids</taxon>
        <taxon>fabids</taxon>
        <taxon>Fabales</taxon>
        <taxon>Fabaceae</taxon>
        <taxon>Papilionoideae</taxon>
        <taxon>50 kb inversion clade</taxon>
        <taxon>NPAAA clade</taxon>
        <taxon>indigoferoid/millettioid clade</taxon>
        <taxon>Phaseoleae</taxon>
        <taxon>Cajanus</taxon>
    </lineage>
</organism>
<evidence type="ECO:0000313" key="1">
    <source>
        <dbReference type="EMBL" id="KYP45361.1"/>
    </source>
</evidence>
<evidence type="ECO:0000313" key="2">
    <source>
        <dbReference type="Proteomes" id="UP000075243"/>
    </source>
</evidence>
<dbReference type="Proteomes" id="UP000075243">
    <property type="component" value="Unassembled WGS sequence"/>
</dbReference>
<accession>A0A151RS33</accession>
<dbReference type="EMBL" id="KQ483593">
    <property type="protein sequence ID" value="KYP45361.1"/>
    <property type="molecule type" value="Genomic_DNA"/>
</dbReference>
<dbReference type="AlphaFoldDB" id="A0A151RS33"/>
<dbReference type="Gramene" id="C.cajan_30215.t">
    <property type="protein sequence ID" value="C.cajan_30215.t.cds1"/>
    <property type="gene ID" value="C.cajan_30215"/>
</dbReference>
<proteinExistence type="predicted"/>
<reference evidence="1" key="1">
    <citation type="journal article" date="2012" name="Nat. Biotechnol.">
        <title>Draft genome sequence of pigeonpea (Cajanus cajan), an orphan legume crop of resource-poor farmers.</title>
        <authorList>
            <person name="Varshney R.K."/>
            <person name="Chen W."/>
            <person name="Li Y."/>
            <person name="Bharti A.K."/>
            <person name="Saxena R.K."/>
            <person name="Schlueter J.A."/>
            <person name="Donoghue M.T."/>
            <person name="Azam S."/>
            <person name="Fan G."/>
            <person name="Whaley A.M."/>
            <person name="Farmer A.D."/>
            <person name="Sheridan J."/>
            <person name="Iwata A."/>
            <person name="Tuteja R."/>
            <person name="Penmetsa R.V."/>
            <person name="Wu W."/>
            <person name="Upadhyaya H.D."/>
            <person name="Yang S.P."/>
            <person name="Shah T."/>
            <person name="Saxena K.B."/>
            <person name="Michael T."/>
            <person name="McCombie W.R."/>
            <person name="Yang B."/>
            <person name="Zhang G."/>
            <person name="Yang H."/>
            <person name="Wang J."/>
            <person name="Spillane C."/>
            <person name="Cook D.R."/>
            <person name="May G.D."/>
            <person name="Xu X."/>
            <person name="Jackson S.A."/>
        </authorList>
    </citation>
    <scope>NUCLEOTIDE SEQUENCE [LARGE SCALE GENOMIC DNA]</scope>
</reference>
<protein>
    <recommendedName>
        <fullName evidence="3">Retrovirus-related Pol polyprotein from transposon TNT 1-94</fullName>
    </recommendedName>
</protein>